<evidence type="ECO:0000256" key="3">
    <source>
        <dbReference type="ARBA" id="ARBA00022946"/>
    </source>
</evidence>
<name>Q6FSY9_CANGA</name>
<dbReference type="Pfam" id="PF01783">
    <property type="entry name" value="Ribosomal_L32p"/>
    <property type="match status" value="1"/>
</dbReference>
<dbReference type="Proteomes" id="UP000002428">
    <property type="component" value="Chromosome G"/>
</dbReference>
<evidence type="ECO:0000256" key="7">
    <source>
        <dbReference type="ARBA" id="ARBA00039935"/>
    </source>
</evidence>
<evidence type="ECO:0000256" key="5">
    <source>
        <dbReference type="ARBA" id="ARBA00023128"/>
    </source>
</evidence>
<dbReference type="InterPro" id="IPR011332">
    <property type="entry name" value="Ribosomal_zn-bd"/>
</dbReference>
<dbReference type="SUPFAM" id="SSF57829">
    <property type="entry name" value="Zn-binding ribosomal proteins"/>
    <property type="match status" value="1"/>
</dbReference>
<protein>
    <recommendedName>
        <fullName evidence="7">Large ribosomal subunit protein bL32m</fullName>
    </recommendedName>
</protein>
<comment type="subcellular location">
    <subcellularLocation>
        <location evidence="1">Mitochondrion</location>
    </subcellularLocation>
</comment>
<keyword evidence="6" id="KW-0687">Ribonucleoprotein</keyword>
<dbReference type="GO" id="GO:0006412">
    <property type="term" value="P:translation"/>
    <property type="evidence" value="ECO:0007669"/>
    <property type="project" value="InterPro"/>
</dbReference>
<sequence length="182" mass="20522">MSMLARLSSGYIFAGAGVGSQAVVTPVTLGLAGVSQAIPALLGKLLGDTEAKEETGFFDNGILLAAPKKKVSHQKKRQRLLAPGKKHVNMMNHLNRCPSCGHYKRANTICMHCFENVRFLWKSYTQEQRQEPIQEQNLTDLDKRVLYPGKMDTVYEEKLKDKDSYLVRRMRTLPKEDPKVES</sequence>
<evidence type="ECO:0000256" key="2">
    <source>
        <dbReference type="ARBA" id="ARBA00008560"/>
    </source>
</evidence>
<dbReference type="GO" id="GO:0005743">
    <property type="term" value="C:mitochondrial inner membrane"/>
    <property type="evidence" value="ECO:0007669"/>
    <property type="project" value="EnsemblFungi"/>
</dbReference>
<evidence type="ECO:0000256" key="4">
    <source>
        <dbReference type="ARBA" id="ARBA00022980"/>
    </source>
</evidence>
<evidence type="ECO:0000313" key="10">
    <source>
        <dbReference type="Proteomes" id="UP000002428"/>
    </source>
</evidence>
<dbReference type="AlphaFoldDB" id="Q6FSY9"/>
<dbReference type="VEuPathDB" id="FungiDB:CAGL0G06776g"/>
<accession>Q6FSY9</accession>
<reference evidence="9 10" key="1">
    <citation type="journal article" date="2004" name="Nature">
        <title>Genome evolution in yeasts.</title>
        <authorList>
            <consortium name="Genolevures"/>
            <person name="Dujon B."/>
            <person name="Sherman D."/>
            <person name="Fischer G."/>
            <person name="Durrens P."/>
            <person name="Casaregola S."/>
            <person name="Lafontaine I."/>
            <person name="de Montigny J."/>
            <person name="Marck C."/>
            <person name="Neuveglise C."/>
            <person name="Talla E."/>
            <person name="Goffard N."/>
            <person name="Frangeul L."/>
            <person name="Aigle M."/>
            <person name="Anthouard V."/>
            <person name="Babour A."/>
            <person name="Barbe V."/>
            <person name="Barnay S."/>
            <person name="Blanchin S."/>
            <person name="Beckerich J.M."/>
            <person name="Beyne E."/>
            <person name="Bleykasten C."/>
            <person name="Boisrame A."/>
            <person name="Boyer J."/>
            <person name="Cattolico L."/>
            <person name="Confanioleri F."/>
            <person name="de Daruvar A."/>
            <person name="Despons L."/>
            <person name="Fabre E."/>
            <person name="Fairhead C."/>
            <person name="Ferry-Dumazet H."/>
            <person name="Groppi A."/>
            <person name="Hantraye F."/>
            <person name="Hennequin C."/>
            <person name="Jauniaux N."/>
            <person name="Joyet P."/>
            <person name="Kachouri R."/>
            <person name="Kerrest A."/>
            <person name="Koszul R."/>
            <person name="Lemaire M."/>
            <person name="Lesur I."/>
            <person name="Ma L."/>
            <person name="Muller H."/>
            <person name="Nicaud J.M."/>
            <person name="Nikolski M."/>
            <person name="Oztas S."/>
            <person name="Ozier-Kalogeropoulos O."/>
            <person name="Pellenz S."/>
            <person name="Potier S."/>
            <person name="Richard G.F."/>
            <person name="Straub M.L."/>
            <person name="Suleau A."/>
            <person name="Swennene D."/>
            <person name="Tekaia F."/>
            <person name="Wesolowski-Louvel M."/>
            <person name="Westhof E."/>
            <person name="Wirth B."/>
            <person name="Zeniou-Meyer M."/>
            <person name="Zivanovic I."/>
            <person name="Bolotin-Fukuhara M."/>
            <person name="Thierry A."/>
            <person name="Bouchier C."/>
            <person name="Caudron B."/>
            <person name="Scarpelli C."/>
            <person name="Gaillardin C."/>
            <person name="Weissenbach J."/>
            <person name="Wincker P."/>
            <person name="Souciet J.L."/>
        </authorList>
    </citation>
    <scope>NUCLEOTIDE SEQUENCE [LARGE SCALE GENOMIC DNA]</scope>
    <source>
        <strain evidence="10">ATCC 2001 / BCRC 20586 / JCM 3761 / NBRC 0622 / NRRL Y-65 / CBS 138</strain>
    </source>
</reference>
<gene>
    <name evidence="8 9" type="ordered locus">CAGL0G06776g</name>
</gene>
<dbReference type="KEGG" id="cgr:2888235"/>
<dbReference type="STRING" id="284593.Q6FSY9"/>
<dbReference type="CGD" id="CAL0129488">
    <property type="gene designation" value="CAGL0G06776g"/>
</dbReference>
<evidence type="ECO:0000256" key="6">
    <source>
        <dbReference type="ARBA" id="ARBA00023274"/>
    </source>
</evidence>
<evidence type="ECO:0000313" key="9">
    <source>
        <dbReference type="EMBL" id="CAG59582.1"/>
    </source>
</evidence>
<dbReference type="PANTHER" id="PTHR21026">
    <property type="entry name" value="39S RIBOSOMAL PROTEIN L32, MITOCHONDRIAL"/>
    <property type="match status" value="1"/>
</dbReference>
<keyword evidence="4" id="KW-0689">Ribosomal protein</keyword>
<dbReference type="InterPro" id="IPR002677">
    <property type="entry name" value="Ribosomal_bL32"/>
</dbReference>
<comment type="similarity">
    <text evidence="2">Belongs to the bacterial ribosomal protein bL32 family.</text>
</comment>
<proteinExistence type="inferred from homology"/>
<dbReference type="GO" id="GO:0003735">
    <property type="term" value="F:structural constituent of ribosome"/>
    <property type="evidence" value="ECO:0007669"/>
    <property type="project" value="EnsemblFungi"/>
</dbReference>
<evidence type="ECO:0000313" key="8">
    <source>
        <dbReference type="CGD" id="CAL0129488"/>
    </source>
</evidence>
<keyword evidence="10" id="KW-1185">Reference proteome</keyword>
<dbReference type="InterPro" id="IPR051991">
    <property type="entry name" value="Mitoribosomal_protein_bL32"/>
</dbReference>
<dbReference type="PANTHER" id="PTHR21026:SF2">
    <property type="entry name" value="LARGE RIBOSOMAL SUBUNIT PROTEIN BL32M"/>
    <property type="match status" value="1"/>
</dbReference>
<dbReference type="EMBL" id="CR380953">
    <property type="protein sequence ID" value="CAG59582.1"/>
    <property type="molecule type" value="Genomic_DNA"/>
</dbReference>
<dbReference type="FunCoup" id="Q6FSY9">
    <property type="interactions" value="321"/>
</dbReference>
<dbReference type="GO" id="GO:0008270">
    <property type="term" value="F:zinc ion binding"/>
    <property type="evidence" value="ECO:0007669"/>
    <property type="project" value="EnsemblFungi"/>
</dbReference>
<dbReference type="HOGENOM" id="CLU_095763_1_0_1"/>
<dbReference type="GO" id="GO:0005762">
    <property type="term" value="C:mitochondrial large ribosomal subunit"/>
    <property type="evidence" value="ECO:0007669"/>
    <property type="project" value="EnsemblFungi"/>
</dbReference>
<organism evidence="9 10">
    <name type="scientific">Candida glabrata (strain ATCC 2001 / BCRC 20586 / JCM 3761 / NBRC 0622 / NRRL Y-65 / CBS 138)</name>
    <name type="common">Yeast</name>
    <name type="synonym">Nakaseomyces glabratus</name>
    <dbReference type="NCBI Taxonomy" id="284593"/>
    <lineage>
        <taxon>Eukaryota</taxon>
        <taxon>Fungi</taxon>
        <taxon>Dikarya</taxon>
        <taxon>Ascomycota</taxon>
        <taxon>Saccharomycotina</taxon>
        <taxon>Saccharomycetes</taxon>
        <taxon>Saccharomycetales</taxon>
        <taxon>Saccharomycetaceae</taxon>
        <taxon>Nakaseomyces</taxon>
    </lineage>
</organism>
<dbReference type="eggNOG" id="KOG4080">
    <property type="taxonomic scope" value="Eukaryota"/>
</dbReference>
<keyword evidence="3" id="KW-0809">Transit peptide</keyword>
<keyword evidence="5" id="KW-0496">Mitochondrion</keyword>
<evidence type="ECO:0000256" key="1">
    <source>
        <dbReference type="ARBA" id="ARBA00004173"/>
    </source>
</evidence>
<dbReference type="NCBIfam" id="TIGR01031">
    <property type="entry name" value="rpmF_bact"/>
    <property type="match status" value="1"/>
</dbReference>
<dbReference type="InParanoid" id="Q6FSY9"/>